<dbReference type="Gene3D" id="1.20.1250.20">
    <property type="entry name" value="MFS general substrate transporter like domains"/>
    <property type="match status" value="2"/>
</dbReference>
<keyword evidence="1" id="KW-0653">Protein transport</keyword>
<feature type="transmembrane region" description="Helical" evidence="3">
    <location>
        <begin position="509"/>
        <end position="529"/>
    </location>
</feature>
<dbReference type="AlphaFoldDB" id="A0A1I8G6K8"/>
<dbReference type="Proteomes" id="UP000095280">
    <property type="component" value="Unplaced"/>
</dbReference>
<feature type="transmembrane region" description="Helical" evidence="3">
    <location>
        <begin position="611"/>
        <end position="634"/>
    </location>
</feature>
<evidence type="ECO:0000256" key="2">
    <source>
        <dbReference type="SAM" id="MobiDB-lite"/>
    </source>
</evidence>
<protein>
    <submittedName>
        <fullName evidence="5">MFS domain-containing protein</fullName>
    </submittedName>
</protein>
<feature type="transmembrane region" description="Helical" evidence="3">
    <location>
        <begin position="574"/>
        <end position="599"/>
    </location>
</feature>
<feature type="region of interest" description="Disordered" evidence="2">
    <location>
        <begin position="260"/>
        <end position="279"/>
    </location>
</feature>
<keyword evidence="3" id="KW-0472">Membrane</keyword>
<feature type="region of interest" description="Disordered" evidence="2">
    <location>
        <begin position="717"/>
        <end position="736"/>
    </location>
</feature>
<feature type="transmembrane region" description="Helical" evidence="3">
    <location>
        <begin position="485"/>
        <end position="503"/>
    </location>
</feature>
<feature type="region of interest" description="Disordered" evidence="2">
    <location>
        <begin position="1"/>
        <end position="69"/>
    </location>
</feature>
<keyword evidence="1" id="KW-0813">Transport</keyword>
<feature type="compositionally biased region" description="Low complexity" evidence="2">
    <location>
        <begin position="260"/>
        <end position="276"/>
    </location>
</feature>
<proteinExistence type="predicted"/>
<sequence length="736" mass="77131">QLQSQPKQLQPVGVARASSVSLKPAAGSTAPSCARQRPRPGNAGLQTPPLPPPQQQQPPPHHPTVDLLTVGGANPLIRHRRLVSDTSALMLRPPTAVPSSSASPLFGNPAQPAADWQTRQRGVSLEKLSTPATAPPTDLLVDLDAPSSTDASGVVSAHRNSSASGWAADAGLFATPSPAAAPLEDSAFGDECLGAKAAAASNTDSVIVSASTTASTSAAAVKPAVMTSYGAHAASRLSCSCSNSSRIMRQSQEAASLMSTSLSSSGYGSVGTSRSSGSERRGFETRQLVNLCLVCLINLLERSVYYFFSVDTATDFTADRSNLTNSSSGPGAPPDPGVGDLGCNLFDTRKAKAIEPGSLVQFNSRFFVNGVGYLLPVLGGVLADAWLGCKRTLVAGSGLYLTGSLLFYIMLRLPACHQYLQLLSLAAMSGAVGFCKPSVAVLTAAYCRPRLGFAATFLIYYLCMSAGECLGCVLSFVESVSRKPLFAYCPAAAAGMLLLALLLEDRRSVLWTVYSFAMLLTCGLLLAGVRWSAWLREPESRICLGLAVYAASQVAAVAANLTSNSMQVSGQASLFLIMSVPTVLTAAAEALTIAAGYELTYRSAKLGCKAFITGVYITVWGLGFFFMALLLLLFTRFPAAGPWLSSDIAQVGSQVHWAHLLLAGLLLLNLLAFQCGCRPVAGAIQCEDDRDVSSHFEPAEAAAAAVAAATASWDTVQDIQDKRRRRPRKFAGNSAE</sequence>
<organism evidence="4 5">
    <name type="scientific">Macrostomum lignano</name>
    <dbReference type="NCBI Taxonomy" id="282301"/>
    <lineage>
        <taxon>Eukaryota</taxon>
        <taxon>Metazoa</taxon>
        <taxon>Spiralia</taxon>
        <taxon>Lophotrochozoa</taxon>
        <taxon>Platyhelminthes</taxon>
        <taxon>Rhabditophora</taxon>
        <taxon>Macrostomorpha</taxon>
        <taxon>Macrostomida</taxon>
        <taxon>Macrostomidae</taxon>
        <taxon>Macrostomum</taxon>
    </lineage>
</organism>
<accession>A0A1I8G6K8</accession>
<name>A0A1I8G6K8_9PLAT</name>
<evidence type="ECO:0000256" key="1">
    <source>
        <dbReference type="ARBA" id="ARBA00022856"/>
    </source>
</evidence>
<dbReference type="InterPro" id="IPR036259">
    <property type="entry name" value="MFS_trans_sf"/>
</dbReference>
<reference evidence="5" key="1">
    <citation type="submission" date="2016-11" db="UniProtKB">
        <authorList>
            <consortium name="WormBaseParasite"/>
        </authorList>
    </citation>
    <scope>IDENTIFICATION</scope>
</reference>
<feature type="transmembrane region" description="Helical" evidence="3">
    <location>
        <begin position="423"/>
        <end position="446"/>
    </location>
</feature>
<feature type="compositionally biased region" description="Pro residues" evidence="2">
    <location>
        <begin position="48"/>
        <end position="62"/>
    </location>
</feature>
<keyword evidence="4" id="KW-1185">Reference proteome</keyword>
<evidence type="ECO:0000313" key="4">
    <source>
        <dbReference type="Proteomes" id="UP000095280"/>
    </source>
</evidence>
<feature type="transmembrane region" description="Helical" evidence="3">
    <location>
        <begin position="366"/>
        <end position="387"/>
    </location>
</feature>
<keyword evidence="3" id="KW-0812">Transmembrane</keyword>
<keyword evidence="3" id="KW-1133">Transmembrane helix</keyword>
<feature type="transmembrane region" description="Helical" evidence="3">
    <location>
        <begin position="654"/>
        <end position="673"/>
    </location>
</feature>
<evidence type="ECO:0000313" key="5">
    <source>
        <dbReference type="WBParaSite" id="maker-uti_cns_0000933-snap-gene-0.2-mRNA-1"/>
    </source>
</evidence>
<feature type="transmembrane region" description="Helical" evidence="3">
    <location>
        <begin position="541"/>
        <end position="562"/>
    </location>
</feature>
<evidence type="ECO:0000256" key="3">
    <source>
        <dbReference type="SAM" id="Phobius"/>
    </source>
</evidence>
<feature type="transmembrane region" description="Helical" evidence="3">
    <location>
        <begin position="458"/>
        <end position="478"/>
    </location>
</feature>
<dbReference type="GO" id="GO:0015833">
    <property type="term" value="P:peptide transport"/>
    <property type="evidence" value="ECO:0007669"/>
    <property type="project" value="UniProtKB-KW"/>
</dbReference>
<dbReference type="WBParaSite" id="maker-uti_cns_0000933-snap-gene-0.2-mRNA-1">
    <property type="protein sequence ID" value="maker-uti_cns_0000933-snap-gene-0.2-mRNA-1"/>
    <property type="gene ID" value="maker-uti_cns_0000933-snap-gene-0.2"/>
</dbReference>
<feature type="transmembrane region" description="Helical" evidence="3">
    <location>
        <begin position="393"/>
        <end position="411"/>
    </location>
</feature>
<keyword evidence="1" id="KW-0571">Peptide transport</keyword>
<dbReference type="PANTHER" id="PTHR11654">
    <property type="entry name" value="OLIGOPEPTIDE TRANSPORTER-RELATED"/>
    <property type="match status" value="1"/>
</dbReference>